<gene>
    <name evidence="7" type="ORF">QCA50_001223</name>
</gene>
<evidence type="ECO:0000256" key="5">
    <source>
        <dbReference type="PROSITE-ProRule" id="PRU00221"/>
    </source>
</evidence>
<dbReference type="Gene3D" id="2.130.10.10">
    <property type="entry name" value="YVTN repeat-like/Quinoprotein amine dehydrogenase"/>
    <property type="match status" value="3"/>
</dbReference>
<evidence type="ECO:0000256" key="6">
    <source>
        <dbReference type="SAM" id="MobiDB-lite"/>
    </source>
</evidence>
<reference evidence="7 8" key="1">
    <citation type="submission" date="2022-09" db="EMBL/GenBank/DDBJ databases">
        <authorList>
            <person name="Palmer J.M."/>
        </authorList>
    </citation>
    <scope>NUCLEOTIDE SEQUENCE [LARGE SCALE GENOMIC DNA]</scope>
    <source>
        <strain evidence="7 8">DSM 7382</strain>
    </source>
</reference>
<evidence type="ECO:0000256" key="2">
    <source>
        <dbReference type="ARBA" id="ARBA00022574"/>
    </source>
</evidence>
<dbReference type="PANTHER" id="PTHR44040">
    <property type="entry name" value="RETINOBLASTOMA-BINDING PROTEIN 5"/>
    <property type="match status" value="1"/>
</dbReference>
<dbReference type="AlphaFoldDB" id="A0AAW0H0J9"/>
<organism evidence="7 8">
    <name type="scientific">Cerrena zonata</name>
    <dbReference type="NCBI Taxonomy" id="2478898"/>
    <lineage>
        <taxon>Eukaryota</taxon>
        <taxon>Fungi</taxon>
        <taxon>Dikarya</taxon>
        <taxon>Basidiomycota</taxon>
        <taxon>Agaricomycotina</taxon>
        <taxon>Agaricomycetes</taxon>
        <taxon>Polyporales</taxon>
        <taxon>Cerrenaceae</taxon>
        <taxon>Cerrena</taxon>
    </lineage>
</organism>
<dbReference type="InterPro" id="IPR036322">
    <property type="entry name" value="WD40_repeat_dom_sf"/>
</dbReference>
<feature type="compositionally biased region" description="Low complexity" evidence="6">
    <location>
        <begin position="413"/>
        <end position="425"/>
    </location>
</feature>
<dbReference type="SUPFAM" id="SSF50978">
    <property type="entry name" value="WD40 repeat-like"/>
    <property type="match status" value="1"/>
</dbReference>
<comment type="subcellular location">
    <subcellularLocation>
        <location evidence="1">Nucleus</location>
    </subcellularLocation>
</comment>
<dbReference type="InterPro" id="IPR001680">
    <property type="entry name" value="WD40_rpt"/>
</dbReference>
<keyword evidence="8" id="KW-1185">Reference proteome</keyword>
<feature type="repeat" description="WD" evidence="5">
    <location>
        <begin position="31"/>
        <end position="60"/>
    </location>
</feature>
<dbReference type="GO" id="GO:0048188">
    <property type="term" value="C:Set1C/COMPASS complex"/>
    <property type="evidence" value="ECO:0007669"/>
    <property type="project" value="InterPro"/>
</dbReference>
<evidence type="ECO:0008006" key="9">
    <source>
        <dbReference type="Google" id="ProtNLM"/>
    </source>
</evidence>
<dbReference type="InterPro" id="IPR015943">
    <property type="entry name" value="WD40/YVTN_repeat-like_dom_sf"/>
</dbReference>
<keyword evidence="2 5" id="KW-0853">WD repeat</keyword>
<keyword evidence="3" id="KW-0677">Repeat</keyword>
<evidence type="ECO:0000313" key="7">
    <source>
        <dbReference type="EMBL" id="KAK7696565.1"/>
    </source>
</evidence>
<evidence type="ECO:0000256" key="1">
    <source>
        <dbReference type="ARBA" id="ARBA00004123"/>
    </source>
</evidence>
<feature type="compositionally biased region" description="Acidic residues" evidence="6">
    <location>
        <begin position="462"/>
        <end position="477"/>
    </location>
</feature>
<evidence type="ECO:0000256" key="3">
    <source>
        <dbReference type="ARBA" id="ARBA00022737"/>
    </source>
</evidence>
<evidence type="ECO:0000313" key="8">
    <source>
        <dbReference type="Proteomes" id="UP001385951"/>
    </source>
</evidence>
<evidence type="ECO:0000256" key="4">
    <source>
        <dbReference type="ARBA" id="ARBA00023242"/>
    </source>
</evidence>
<dbReference type="Pfam" id="PF00400">
    <property type="entry name" value="WD40"/>
    <property type="match status" value="2"/>
</dbReference>
<feature type="compositionally biased region" description="Polar residues" evidence="6">
    <location>
        <begin position="426"/>
        <end position="441"/>
    </location>
</feature>
<dbReference type="PROSITE" id="PS50082">
    <property type="entry name" value="WD_REPEATS_2"/>
    <property type="match status" value="2"/>
</dbReference>
<dbReference type="InterPro" id="IPR019775">
    <property type="entry name" value="WD40_repeat_CS"/>
</dbReference>
<dbReference type="SMART" id="SM00320">
    <property type="entry name" value="WD40"/>
    <property type="match status" value="6"/>
</dbReference>
<accession>A0AAW0H0J9</accession>
<feature type="region of interest" description="Disordered" evidence="6">
    <location>
        <begin position="412"/>
        <end position="479"/>
    </location>
</feature>
<name>A0AAW0H0J9_9APHY</name>
<protein>
    <recommendedName>
        <fullName evidence="9">WD40 repeat-like protein</fullName>
    </recommendedName>
</protein>
<keyword evidence="4" id="KW-0539">Nucleus</keyword>
<dbReference type="PROSITE" id="PS50294">
    <property type="entry name" value="WD_REPEATS_REGION"/>
    <property type="match status" value="1"/>
</dbReference>
<dbReference type="Proteomes" id="UP001385951">
    <property type="component" value="Unassembled WGS sequence"/>
</dbReference>
<sequence length="493" mass="55433">MNTNLLSNPFNITYPTAVQTSLYSQASFSKFDPSGRFVAAGCPDGSARVWDLDTKSTVRWLEGHVKAVTSVDWSRNSRYVLTSSKDWNVVVWDLASETDPPKRVVTVRFDAPIASASFHPRNSQILLVLLSVGEAYIVDLRKNHRGRTELCEPDDGDEDSRQRNAAITVARFDPSGKHVFLGTSAGYVAIFNSRTKTMVARHRIAGAGIIKGLDFTRNGRRLVTNSSDRTLRQFILPTYPSPTFSYAAPNTDSPLPSSSSSPIPIPIDETQVIEYELEPINRFNDPINKVAWHAMCFSPEGDWLAGGAADNATHKIYIWDPQNEGQFASALDGGREPLAHVHWHPTKPMIASTTNRGNILIWHCPTPERWGAFAGGFEEVDENVEYEEREDEFDIEDESAFALRKERMEEQPVDVFSFDDPPSSSTEQTNGHSTPHLNHTQSHTHLHPQHDQINGGSRSRDEDEDYVWADDDPDDDYTGWRLKVLMEEDEDMR</sequence>
<dbReference type="InterPro" id="IPR037850">
    <property type="entry name" value="RBBP5/Swd1"/>
</dbReference>
<comment type="caution">
    <text evidence="7">The sequence shown here is derived from an EMBL/GenBank/DDBJ whole genome shotgun (WGS) entry which is preliminary data.</text>
</comment>
<dbReference type="PROSITE" id="PS00678">
    <property type="entry name" value="WD_REPEATS_1"/>
    <property type="match status" value="2"/>
</dbReference>
<feature type="repeat" description="WD" evidence="5">
    <location>
        <begin position="61"/>
        <end position="96"/>
    </location>
</feature>
<dbReference type="EMBL" id="JASBNA010000001">
    <property type="protein sequence ID" value="KAK7696565.1"/>
    <property type="molecule type" value="Genomic_DNA"/>
</dbReference>
<proteinExistence type="predicted"/>
<dbReference type="PANTHER" id="PTHR44040:SF1">
    <property type="entry name" value="RETINOBLASTOMA-BINDING PROTEIN 5"/>
    <property type="match status" value="1"/>
</dbReference>